<dbReference type="PROSITE" id="PS50853">
    <property type="entry name" value="FN3"/>
    <property type="match status" value="1"/>
</dbReference>
<dbReference type="InterPro" id="IPR036116">
    <property type="entry name" value="FN3_sf"/>
</dbReference>
<evidence type="ECO:0000256" key="1">
    <source>
        <dbReference type="ARBA" id="ARBA00006335"/>
    </source>
</evidence>
<dbReference type="PANTHER" id="PTHR16320:SF23">
    <property type="entry name" value="SPHINGOMYELINASE C 1"/>
    <property type="match status" value="1"/>
</dbReference>
<dbReference type="SMART" id="SM00060">
    <property type="entry name" value="FN3"/>
    <property type="match status" value="1"/>
</dbReference>
<dbReference type="InterPro" id="IPR038772">
    <property type="entry name" value="Sph/SMPD2-like"/>
</dbReference>
<keyword evidence="3" id="KW-0204">Cytolysis</keyword>
<evidence type="ECO:0000256" key="3">
    <source>
        <dbReference type="ARBA" id="ARBA00022735"/>
    </source>
</evidence>
<dbReference type="GO" id="GO:0031640">
    <property type="term" value="P:killing of cells of another organism"/>
    <property type="evidence" value="ECO:0007669"/>
    <property type="project" value="UniProtKB-KW"/>
</dbReference>
<dbReference type="Pfam" id="PF03372">
    <property type="entry name" value="Exo_endo_phos"/>
    <property type="match status" value="1"/>
</dbReference>
<dbReference type="SUPFAM" id="SSF56219">
    <property type="entry name" value="DNase I-like"/>
    <property type="match status" value="1"/>
</dbReference>
<proteinExistence type="inferred from homology"/>
<dbReference type="PANTHER" id="PTHR16320">
    <property type="entry name" value="SPHINGOMYELINASE FAMILY MEMBER"/>
    <property type="match status" value="1"/>
</dbReference>
<dbReference type="InterPro" id="IPR013783">
    <property type="entry name" value="Ig-like_fold"/>
</dbReference>
<dbReference type="InterPro" id="IPR036691">
    <property type="entry name" value="Endo/exonu/phosph_ase_sf"/>
</dbReference>
<dbReference type="InterPro" id="IPR003961">
    <property type="entry name" value="FN3_dom"/>
</dbReference>
<evidence type="ECO:0000259" key="5">
    <source>
        <dbReference type="PROSITE" id="PS50853"/>
    </source>
</evidence>
<evidence type="ECO:0000256" key="2">
    <source>
        <dbReference type="ARBA" id="ARBA00022729"/>
    </source>
</evidence>
<dbReference type="SUPFAM" id="SSF49265">
    <property type="entry name" value="Fibronectin type III"/>
    <property type="match status" value="1"/>
</dbReference>
<reference evidence="6" key="1">
    <citation type="submission" date="2016-12" db="EMBL/GenBank/DDBJ databases">
        <authorList>
            <person name="Song W.-J."/>
            <person name="Kurnit D.M."/>
        </authorList>
    </citation>
    <scope>NUCLEOTIDE SEQUENCE</scope>
    <source>
        <strain evidence="6">E-SE10.2</strain>
    </source>
</reference>
<evidence type="ECO:0000313" key="6">
    <source>
        <dbReference type="EMBL" id="AQM56935.1"/>
    </source>
</evidence>
<sequence length="529" mass="60055">MVNRENTDENYMIKYTVQISEIKFVNIGEDGKPEPYGYIDLYYQPSPALGEEKVRIWEETNSSSPPSVEVITGLTFNIKATSLSELCFVGSVRESDAWPNGDDVIAYPNRVCGGMNGTIKLKGESPAEENYVQIKYQVIKEDAMPSAPKNLSSSAHTISTIDLEWEKSTDDIEIIGYVIYQDQNEIKTVDSATTAYTIKGLQPDTSYIYSVKAKSINGNFSEPSNTITVKTEPDTMYMISIMTHNMYFLASPTDVNQKLRAKNTISPSSYYRDSDIIILEELFEDEATEILFEGMEKYGNFNFRTPVLGEGGLDIQRGGVAILSKWPIVKYEKHIFNNRGCSVEGIQNKGVVYAKINVNGTYIHVFGTHTQSDISFIGCDGPLVRKKQLQELADFIEKKNIPFEEYVVIGGDFNINLYDQENYNYLIEVLNVIEPNYTGHPYTWDKDTNLYASYSDPDGKNEHLDFILLRTKHRLPPENWGNYSNIVEQVKVVDSECNNVCNQMIQNDRKNIDFSDHYPVKTLIPIEKD</sequence>
<dbReference type="Gene3D" id="3.60.10.10">
    <property type="entry name" value="Endonuclease/exonuclease/phosphatase"/>
    <property type="match status" value="1"/>
</dbReference>
<dbReference type="CDD" id="cd00063">
    <property type="entry name" value="FN3"/>
    <property type="match status" value="1"/>
</dbReference>
<organism evidence="6">
    <name type="scientific">Bacillus thuringiensis</name>
    <dbReference type="NCBI Taxonomy" id="1428"/>
    <lineage>
        <taxon>Bacteria</taxon>
        <taxon>Bacillati</taxon>
        <taxon>Bacillota</taxon>
        <taxon>Bacilli</taxon>
        <taxon>Bacillales</taxon>
        <taxon>Bacillaceae</taxon>
        <taxon>Bacillus</taxon>
        <taxon>Bacillus cereus group</taxon>
    </lineage>
</organism>
<dbReference type="InterPro" id="IPR017766">
    <property type="entry name" value="Sphingomyelinase/PLipase_C"/>
</dbReference>
<dbReference type="EMBL" id="KY420187">
    <property type="protein sequence ID" value="AQM56935.1"/>
    <property type="molecule type" value="Genomic_DNA"/>
</dbReference>
<keyword evidence="4" id="KW-0378">Hydrolase</keyword>
<feature type="domain" description="Fibronectin type-III" evidence="5">
    <location>
        <begin position="147"/>
        <end position="234"/>
    </location>
</feature>
<accession>A0A1Q1NKN0</accession>
<dbReference type="InterPro" id="IPR005135">
    <property type="entry name" value="Endo/exonuclease/phosphatase"/>
</dbReference>
<dbReference type="CDD" id="cd09078">
    <property type="entry name" value="nSMase"/>
    <property type="match status" value="1"/>
</dbReference>
<dbReference type="GO" id="GO:0004767">
    <property type="term" value="F:sphingomyelin phosphodiesterase activity"/>
    <property type="evidence" value="ECO:0007669"/>
    <property type="project" value="InterPro"/>
</dbReference>
<comment type="similarity">
    <text evidence="1">Belongs to the neutral sphingomyelinase family.</text>
</comment>
<dbReference type="GO" id="GO:0005576">
    <property type="term" value="C:extracellular region"/>
    <property type="evidence" value="ECO:0007669"/>
    <property type="project" value="InterPro"/>
</dbReference>
<keyword evidence="2" id="KW-0732">Signal</keyword>
<evidence type="ECO:0000256" key="4">
    <source>
        <dbReference type="ARBA" id="ARBA00022801"/>
    </source>
</evidence>
<dbReference type="Pfam" id="PF00041">
    <property type="entry name" value="fn3"/>
    <property type="match status" value="1"/>
</dbReference>
<dbReference type="Gene3D" id="2.60.40.10">
    <property type="entry name" value="Immunoglobulins"/>
    <property type="match status" value="1"/>
</dbReference>
<dbReference type="AlphaFoldDB" id="A0A1Q1NKN0"/>
<name>A0A1Q1NKN0_BACTU</name>
<keyword evidence="3" id="KW-0354">Hemolysis</keyword>
<protein>
    <submittedName>
        <fullName evidence="6">Cry37Aa-like protein 2</fullName>
    </submittedName>
</protein>